<evidence type="ECO:0000313" key="1">
    <source>
        <dbReference type="EMBL" id="KAK7869041.1"/>
    </source>
</evidence>
<proteinExistence type="predicted"/>
<protein>
    <submittedName>
        <fullName evidence="1">Uncharacterized protein</fullName>
    </submittedName>
</protein>
<dbReference type="AlphaFoldDB" id="A0AAN9Z9C7"/>
<evidence type="ECO:0000313" key="2">
    <source>
        <dbReference type="Proteomes" id="UP001378592"/>
    </source>
</evidence>
<accession>A0AAN9Z9C7</accession>
<name>A0AAN9Z9C7_9ORTH</name>
<dbReference type="Proteomes" id="UP001378592">
    <property type="component" value="Unassembled WGS sequence"/>
</dbReference>
<reference evidence="1 2" key="1">
    <citation type="submission" date="2024-03" db="EMBL/GenBank/DDBJ databases">
        <title>The genome assembly and annotation of the cricket Gryllus longicercus Weissman &amp; Gray.</title>
        <authorList>
            <person name="Szrajer S."/>
            <person name="Gray D."/>
            <person name="Ylla G."/>
        </authorList>
    </citation>
    <scope>NUCLEOTIDE SEQUENCE [LARGE SCALE GENOMIC DNA]</scope>
    <source>
        <strain evidence="1">DAG 2021-001</strain>
        <tissue evidence="1">Whole body minus gut</tissue>
    </source>
</reference>
<sequence>MDCDKRNTPEGVFLYACPDGQSVRIWSSDTKRTKRIPTEKIRTTCNLFEHQQSALRAPAEHRTHSPARGVRNVAADKGDAGCGCGGFR</sequence>
<organism evidence="1 2">
    <name type="scientific">Gryllus longicercus</name>
    <dbReference type="NCBI Taxonomy" id="2509291"/>
    <lineage>
        <taxon>Eukaryota</taxon>
        <taxon>Metazoa</taxon>
        <taxon>Ecdysozoa</taxon>
        <taxon>Arthropoda</taxon>
        <taxon>Hexapoda</taxon>
        <taxon>Insecta</taxon>
        <taxon>Pterygota</taxon>
        <taxon>Neoptera</taxon>
        <taxon>Polyneoptera</taxon>
        <taxon>Orthoptera</taxon>
        <taxon>Ensifera</taxon>
        <taxon>Gryllidea</taxon>
        <taxon>Grylloidea</taxon>
        <taxon>Gryllidae</taxon>
        <taxon>Gryllinae</taxon>
        <taxon>Gryllus</taxon>
    </lineage>
</organism>
<comment type="caution">
    <text evidence="1">The sequence shown here is derived from an EMBL/GenBank/DDBJ whole genome shotgun (WGS) entry which is preliminary data.</text>
</comment>
<gene>
    <name evidence="1" type="ORF">R5R35_002987</name>
</gene>
<dbReference type="EMBL" id="JAZDUA010000081">
    <property type="protein sequence ID" value="KAK7869041.1"/>
    <property type="molecule type" value="Genomic_DNA"/>
</dbReference>
<keyword evidence="2" id="KW-1185">Reference proteome</keyword>